<evidence type="ECO:0000313" key="2">
    <source>
        <dbReference type="EMBL" id="PCD41423.1"/>
    </source>
</evidence>
<feature type="compositionally biased region" description="Polar residues" evidence="1">
    <location>
        <begin position="32"/>
        <end position="58"/>
    </location>
</feature>
<evidence type="ECO:0000256" key="1">
    <source>
        <dbReference type="SAM" id="MobiDB-lite"/>
    </source>
</evidence>
<protein>
    <submittedName>
        <fullName evidence="2">Uncharacterized protein</fullName>
    </submittedName>
</protein>
<evidence type="ECO:0000313" key="3">
    <source>
        <dbReference type="Proteomes" id="UP000219602"/>
    </source>
</evidence>
<feature type="compositionally biased region" description="Low complexity" evidence="1">
    <location>
        <begin position="13"/>
        <end position="31"/>
    </location>
</feature>
<comment type="caution">
    <text evidence="2">The sequence shown here is derived from an EMBL/GenBank/DDBJ whole genome shotgun (WGS) entry which is preliminary data.</text>
</comment>
<gene>
    <name evidence="2" type="ORF">AU210_003978</name>
</gene>
<proteinExistence type="predicted"/>
<organism evidence="2 3">
    <name type="scientific">Fusarium oxysporum f. sp. radicis-cucumerinum</name>
    <dbReference type="NCBI Taxonomy" id="327505"/>
    <lineage>
        <taxon>Eukaryota</taxon>
        <taxon>Fungi</taxon>
        <taxon>Dikarya</taxon>
        <taxon>Ascomycota</taxon>
        <taxon>Pezizomycotina</taxon>
        <taxon>Sordariomycetes</taxon>
        <taxon>Hypocreomycetidae</taxon>
        <taxon>Hypocreales</taxon>
        <taxon>Nectriaceae</taxon>
        <taxon>Fusarium</taxon>
        <taxon>Fusarium oxysporum species complex</taxon>
    </lineage>
</organism>
<dbReference type="Proteomes" id="UP000219602">
    <property type="component" value="Chromosome 4"/>
</dbReference>
<feature type="compositionally biased region" description="Basic and acidic residues" evidence="1">
    <location>
        <begin position="59"/>
        <end position="69"/>
    </location>
</feature>
<dbReference type="EMBL" id="MABQ02000003">
    <property type="protein sequence ID" value="PCD41423.1"/>
    <property type="molecule type" value="Genomic_DNA"/>
</dbReference>
<reference evidence="2 3" key="2">
    <citation type="journal article" date="2017" name="Sci. Rep.">
        <title>A mobile pathogenicity chromosome in Fusarium oxysporum for infection of multiple cucurbit species.</title>
        <authorList>
            <person name="van Dam P."/>
            <person name="Fokkens L."/>
            <person name="Ayukawa Y."/>
            <person name="van der Gragt M."/>
            <person name="Ter Horst A."/>
            <person name="Brankovics B."/>
            <person name="Houterman P.M."/>
            <person name="Arie T."/>
            <person name="Rep M."/>
        </authorList>
    </citation>
    <scope>NUCLEOTIDE SEQUENCE [LARGE SCALE GENOMIC DNA]</scope>
    <source>
        <strain evidence="2 3">Forc016</strain>
    </source>
</reference>
<feature type="compositionally biased region" description="Low complexity" evidence="1">
    <location>
        <begin position="170"/>
        <end position="186"/>
    </location>
</feature>
<dbReference type="AlphaFoldDB" id="A0A2H3HRZ0"/>
<accession>A0A2H3HRZ0</accession>
<feature type="region of interest" description="Disordered" evidence="1">
    <location>
        <begin position="1"/>
        <end position="80"/>
    </location>
</feature>
<feature type="region of interest" description="Disordered" evidence="1">
    <location>
        <begin position="155"/>
        <end position="186"/>
    </location>
</feature>
<reference evidence="2 3" key="1">
    <citation type="journal article" date="2016" name="Environ. Microbiol.">
        <title>Effector profiles distinguish formae speciales of Fusarium oxysporum.</title>
        <authorList>
            <person name="van Dam P."/>
            <person name="Fokkens L."/>
            <person name="Schmidt S.M."/>
            <person name="Linmans J.H."/>
            <person name="Kistler H.C."/>
            <person name="Ma L.J."/>
            <person name="Rep M."/>
        </authorList>
    </citation>
    <scope>NUCLEOTIDE SEQUENCE [LARGE SCALE GENOMIC DNA]</scope>
    <source>
        <strain evidence="2 3">Forc016</strain>
    </source>
</reference>
<name>A0A2H3HRZ0_FUSOX</name>
<sequence length="186" mass="20307">MSQSSNGHPSEGSASSPAMCMSSSRSVVSSSPTPANSESVPNRISPMASETPSANSQYKDYEESHDDRLPAAPSQMGMTDHGSRTYLSLGDVRHHPVFISRRPLTCPDQLARQTKLLATHYDKLSGNIAIFGDRLHNLHDAINLVLERQNQEVNNPRSFVTDPVHWPDEAASAQHSAHSQSTPDHN</sequence>